<dbReference type="PANTHER" id="PTHR21340">
    <property type="entry name" value="DIADENOSINE 5,5-P1,P4-TETRAPHOSPHATE PYROPHOSPHOHYDROLASE MUTT"/>
    <property type="match status" value="1"/>
</dbReference>
<dbReference type="PANTHER" id="PTHR21340:SF0">
    <property type="entry name" value="BIS(5'-NUCLEOSYL)-TETRAPHOSPHATASE [ASYMMETRICAL]"/>
    <property type="match status" value="1"/>
</dbReference>
<dbReference type="PROSITE" id="PS51462">
    <property type="entry name" value="NUDIX"/>
    <property type="match status" value="1"/>
</dbReference>
<comment type="similarity">
    <text evidence="2">Belongs to the Nudix hydrolase family.</text>
</comment>
<evidence type="ECO:0000256" key="2">
    <source>
        <dbReference type="RuleBase" id="RU003476"/>
    </source>
</evidence>
<dbReference type="Gene3D" id="3.90.79.10">
    <property type="entry name" value="Nucleoside Triphosphate Pyrophosphohydrolase"/>
    <property type="match status" value="1"/>
</dbReference>
<dbReference type="SUPFAM" id="SSF55811">
    <property type="entry name" value="Nudix"/>
    <property type="match status" value="1"/>
</dbReference>
<dbReference type="EMBL" id="JBBVGT010000003">
    <property type="protein sequence ID" value="MFB5946875.1"/>
    <property type="molecule type" value="Genomic_DNA"/>
</dbReference>
<dbReference type="InterPro" id="IPR020084">
    <property type="entry name" value="NUDIX_hydrolase_CS"/>
</dbReference>
<sequence length="199" mass="22864">MNESVLIITDFSEKIPVEAQEIDSQYFDIVKLFQDVEENGLVDTFLMRVNDPKQRFKEIKRSVTLIKAAGGLVKNAESAYLFIERLGKWDLPKGKVETGERMDETAVREVEEECGVSVESLGEKIRSTYHVYFLRGEFILKKTNWYHMSVQGTPALVPQIEEDIQQALWIKPDSFASVLKNTYPLIKEMIGDLFPVIKQ</sequence>
<dbReference type="Pfam" id="PF00293">
    <property type="entry name" value="NUDIX"/>
    <property type="match status" value="1"/>
</dbReference>
<dbReference type="Proteomes" id="UP001580928">
    <property type="component" value="Unassembled WGS sequence"/>
</dbReference>
<accession>A0ABV5CHK2</accession>
<keyword evidence="1 2" id="KW-0378">Hydrolase</keyword>
<evidence type="ECO:0000256" key="1">
    <source>
        <dbReference type="ARBA" id="ARBA00022801"/>
    </source>
</evidence>
<dbReference type="PRINTS" id="PR00502">
    <property type="entry name" value="NUDIXFAMILY"/>
</dbReference>
<evidence type="ECO:0000313" key="5">
    <source>
        <dbReference type="Proteomes" id="UP001580928"/>
    </source>
</evidence>
<comment type="caution">
    <text evidence="4">The sequence shown here is derived from an EMBL/GenBank/DDBJ whole genome shotgun (WGS) entry which is preliminary data.</text>
</comment>
<dbReference type="InterPro" id="IPR000086">
    <property type="entry name" value="NUDIX_hydrolase_dom"/>
</dbReference>
<dbReference type="CDD" id="cd03673">
    <property type="entry name" value="NUDIX_Ap6A_hydrolase"/>
    <property type="match status" value="1"/>
</dbReference>
<organism evidence="4 5">
    <name type="scientific">Albibacterium profundi</name>
    <dbReference type="NCBI Taxonomy" id="3134906"/>
    <lineage>
        <taxon>Bacteria</taxon>
        <taxon>Pseudomonadati</taxon>
        <taxon>Bacteroidota</taxon>
        <taxon>Sphingobacteriia</taxon>
        <taxon>Sphingobacteriales</taxon>
        <taxon>Sphingobacteriaceae</taxon>
        <taxon>Albibacterium</taxon>
    </lineage>
</organism>
<dbReference type="InterPro" id="IPR020476">
    <property type="entry name" value="Nudix_hydrolase"/>
</dbReference>
<dbReference type="InterPro" id="IPR051325">
    <property type="entry name" value="Nudix_hydrolase_domain"/>
</dbReference>
<dbReference type="PROSITE" id="PS00893">
    <property type="entry name" value="NUDIX_BOX"/>
    <property type="match status" value="1"/>
</dbReference>
<dbReference type="InterPro" id="IPR015797">
    <property type="entry name" value="NUDIX_hydrolase-like_dom_sf"/>
</dbReference>
<evidence type="ECO:0000259" key="3">
    <source>
        <dbReference type="PROSITE" id="PS51462"/>
    </source>
</evidence>
<gene>
    <name evidence="4" type="ORF">WKR92_13660</name>
</gene>
<reference evidence="4 5" key="1">
    <citation type="submission" date="2024-04" db="EMBL/GenBank/DDBJ databases">
        <title>Albibacterium profundi sp. nov., isolated from sediment of the Challenger Deep of Mariana Trench.</title>
        <authorList>
            <person name="Wang Y."/>
        </authorList>
    </citation>
    <scope>NUCLEOTIDE SEQUENCE [LARGE SCALE GENOMIC DNA]</scope>
    <source>
        <strain evidence="4 5">RHL897</strain>
    </source>
</reference>
<name>A0ABV5CHK2_9SPHI</name>
<dbReference type="RefSeq" id="WP_375558405.1">
    <property type="nucleotide sequence ID" value="NZ_JBBVGT010000003.1"/>
</dbReference>
<protein>
    <submittedName>
        <fullName evidence="4">NUDIX domain-containing protein</fullName>
    </submittedName>
</protein>
<evidence type="ECO:0000313" key="4">
    <source>
        <dbReference type="EMBL" id="MFB5946875.1"/>
    </source>
</evidence>
<keyword evidence="5" id="KW-1185">Reference proteome</keyword>
<proteinExistence type="inferred from homology"/>
<feature type="domain" description="Nudix hydrolase" evidence="3">
    <location>
        <begin position="64"/>
        <end position="192"/>
    </location>
</feature>